<evidence type="ECO:0000256" key="3">
    <source>
        <dbReference type="ARBA" id="ARBA00022801"/>
    </source>
</evidence>
<evidence type="ECO:0000259" key="6">
    <source>
        <dbReference type="Pfam" id="PF26343"/>
    </source>
</evidence>
<evidence type="ECO:0000256" key="1">
    <source>
        <dbReference type="ARBA" id="ARBA00022722"/>
    </source>
</evidence>
<dbReference type="EMBL" id="CP099489">
    <property type="protein sequence ID" value="USQ78972.1"/>
    <property type="molecule type" value="Genomic_DNA"/>
</dbReference>
<name>A0ABY4YS24_9MICO</name>
<dbReference type="InterPro" id="IPR058652">
    <property type="entry name" value="VapC50_C"/>
</dbReference>
<evidence type="ECO:0000256" key="2">
    <source>
        <dbReference type="ARBA" id="ARBA00022723"/>
    </source>
</evidence>
<accession>A0ABY4YS24</accession>
<dbReference type="Pfam" id="PF13470">
    <property type="entry name" value="PIN_3"/>
    <property type="match status" value="1"/>
</dbReference>
<evidence type="ECO:0000313" key="8">
    <source>
        <dbReference type="Proteomes" id="UP001056455"/>
    </source>
</evidence>
<dbReference type="InterPro" id="IPR002716">
    <property type="entry name" value="PIN_dom"/>
</dbReference>
<keyword evidence="8" id="KW-1185">Reference proteome</keyword>
<dbReference type="Pfam" id="PF26343">
    <property type="entry name" value="VapC50_C"/>
    <property type="match status" value="1"/>
</dbReference>
<evidence type="ECO:0000313" key="7">
    <source>
        <dbReference type="EMBL" id="USQ78972.1"/>
    </source>
</evidence>
<keyword evidence="2" id="KW-0479">Metal-binding</keyword>
<keyword evidence="3" id="KW-0378">Hydrolase</keyword>
<evidence type="ECO:0000259" key="5">
    <source>
        <dbReference type="Pfam" id="PF13470"/>
    </source>
</evidence>
<feature type="domain" description="PIN" evidence="5">
    <location>
        <begin position="2"/>
        <end position="92"/>
    </location>
</feature>
<feature type="domain" description="VapC50 C-terminal" evidence="6">
    <location>
        <begin position="109"/>
        <end position="162"/>
    </location>
</feature>
<dbReference type="Proteomes" id="UP001056455">
    <property type="component" value="Chromosome"/>
</dbReference>
<keyword evidence="1" id="KW-0540">Nuclease</keyword>
<organism evidence="7 8">
    <name type="scientific">Ornithinimicrobium faecis</name>
    <dbReference type="NCBI Taxonomy" id="2934158"/>
    <lineage>
        <taxon>Bacteria</taxon>
        <taxon>Bacillati</taxon>
        <taxon>Actinomycetota</taxon>
        <taxon>Actinomycetes</taxon>
        <taxon>Micrococcales</taxon>
        <taxon>Ornithinimicrobiaceae</taxon>
        <taxon>Ornithinimicrobium</taxon>
    </lineage>
</organism>
<keyword evidence="4" id="KW-0460">Magnesium</keyword>
<proteinExistence type="predicted"/>
<gene>
    <name evidence="7" type="ORF">NF556_15265</name>
</gene>
<protein>
    <submittedName>
        <fullName evidence="7">PIN domain-containing protein</fullName>
    </submittedName>
</protein>
<evidence type="ECO:0000256" key="4">
    <source>
        <dbReference type="ARBA" id="ARBA00022842"/>
    </source>
</evidence>
<sequence>MFRPVWQQSILDELERNYPKVAVRHRGADREEAIKEVAQVQASMARAFPDASLASDEWIPLVEKMTCAENDRHVLAVAVAGGATHVVTENTKDFPAASVPEGIKVIRVDAFLCQLLTADPETVLDAVQVMCDRYSRPTMTVAELAEKFATGHSAPRFGGRLRDAVEARS</sequence>
<reference evidence="7" key="1">
    <citation type="submission" date="2022-06" db="EMBL/GenBank/DDBJ databases">
        <title>Ornithinimicrobium HY1793.</title>
        <authorList>
            <person name="Huang Y."/>
        </authorList>
    </citation>
    <scope>NUCLEOTIDE SEQUENCE</scope>
    <source>
        <strain evidence="7">HY1793</strain>
    </source>
</reference>